<protein>
    <submittedName>
        <fullName evidence="5">Restriction endonuclease subunit S</fullName>
    </submittedName>
</protein>
<dbReference type="AlphaFoldDB" id="A0A5M7BIB1"/>
<evidence type="ECO:0000313" key="5">
    <source>
        <dbReference type="EMBL" id="KAA5828450.1"/>
    </source>
</evidence>
<dbReference type="Gene3D" id="3.90.220.20">
    <property type="entry name" value="DNA methylase specificity domains"/>
    <property type="match status" value="2"/>
</dbReference>
<dbReference type="RefSeq" id="WP_150069950.1">
    <property type="nucleotide sequence ID" value="NZ_VWPH01000015.1"/>
</dbReference>
<dbReference type="PANTHER" id="PTHR30408">
    <property type="entry name" value="TYPE-1 RESTRICTION ENZYME ECOKI SPECIFICITY PROTEIN"/>
    <property type="match status" value="1"/>
</dbReference>
<keyword evidence="2" id="KW-0680">Restriction system</keyword>
<keyword evidence="3" id="KW-0238">DNA-binding</keyword>
<sequence>MTFELVPLHEVAEFHSGGTPDRNRADYYSGRIPWVTGADLDEDGSILPRYMITDQAISESSTGIAKKGDLLLVTRTSLGKAAVVPSSLICFSQDITAVRTNPEKLDARYLWHYIRSQASYFANRARGATIKGVTRDVVRHLPIPLAPLPEQRLITRILNHVDSLRAKRREAIALLNELSQSIFLDMFGDPVSNPRAWTETKLGDMIVDNPKNGLYKPQKFYGSGYPIVRIDSFYSGKLIDHGKFKRVSVSDKEAEQYFLKEGDILINRVNSLEYLGKSALVEGLSEPTLYESNMMRFSVDRKLADPAFVNTVLQSGHIKGQIASAAKKAVNQASINQSDVKSLSFYLPPLDLQREFVRRNARIHSHKVTMLNALAELDALFASLQHRAFRGELWTEEITPVA</sequence>
<dbReference type="SMR" id="A0A5M7BIB1"/>
<evidence type="ECO:0000313" key="6">
    <source>
        <dbReference type="Proteomes" id="UP000323946"/>
    </source>
</evidence>
<evidence type="ECO:0000256" key="3">
    <source>
        <dbReference type="ARBA" id="ARBA00023125"/>
    </source>
</evidence>
<dbReference type="OrthoDB" id="3197085at2"/>
<dbReference type="Proteomes" id="UP000323946">
    <property type="component" value="Unassembled WGS sequence"/>
</dbReference>
<accession>A0A5M7BIB1</accession>
<gene>
    <name evidence="5" type="ORF">F1721_28860</name>
</gene>
<dbReference type="InterPro" id="IPR000055">
    <property type="entry name" value="Restrct_endonuc_typeI_TRD"/>
</dbReference>
<proteinExistence type="inferred from homology"/>
<feature type="domain" description="Type I restriction modification DNA specificity" evidence="4">
    <location>
        <begin position="194"/>
        <end position="357"/>
    </location>
</feature>
<dbReference type="GO" id="GO:0003677">
    <property type="term" value="F:DNA binding"/>
    <property type="evidence" value="ECO:0007669"/>
    <property type="project" value="UniProtKB-KW"/>
</dbReference>
<keyword evidence="5" id="KW-0255">Endonuclease</keyword>
<dbReference type="InterPro" id="IPR044946">
    <property type="entry name" value="Restrct_endonuc_typeI_TRD_sf"/>
</dbReference>
<dbReference type="GO" id="GO:0004519">
    <property type="term" value="F:endonuclease activity"/>
    <property type="evidence" value="ECO:0007669"/>
    <property type="project" value="UniProtKB-KW"/>
</dbReference>
<dbReference type="PANTHER" id="PTHR30408:SF12">
    <property type="entry name" value="TYPE I RESTRICTION ENZYME MJAVIII SPECIFICITY SUBUNIT"/>
    <property type="match status" value="1"/>
</dbReference>
<dbReference type="Gene3D" id="1.10.287.1120">
    <property type="entry name" value="Bipartite methylase S protein"/>
    <property type="match status" value="1"/>
</dbReference>
<dbReference type="CDD" id="cd17517">
    <property type="entry name" value="RMtype1_S_EcoKI_StySPI-TRD2-CR2_like"/>
    <property type="match status" value="1"/>
</dbReference>
<name>A0A5M7BIB1_SACHI</name>
<reference evidence="5 6" key="1">
    <citation type="submission" date="2019-09" db="EMBL/GenBank/DDBJ databases">
        <title>Draft genome sequence of the thermophilic Saccharopolyspora hirsuta VKM Ac-666T.</title>
        <authorList>
            <person name="Lobastova T.G."/>
            <person name="Fokina V."/>
            <person name="Bragin E.Y."/>
            <person name="Shtratnikova V.Y."/>
            <person name="Starodumova I.P."/>
            <person name="Tarlachkov S.V."/>
            <person name="Donova M.V."/>
        </authorList>
    </citation>
    <scope>NUCLEOTIDE SEQUENCE [LARGE SCALE GENOMIC DNA]</scope>
    <source>
        <strain evidence="5 6">VKM Ac-666</strain>
    </source>
</reference>
<dbReference type="InterPro" id="IPR052021">
    <property type="entry name" value="Type-I_RS_S_subunit"/>
</dbReference>
<dbReference type="SUPFAM" id="SSF116734">
    <property type="entry name" value="DNA methylase specificity domain"/>
    <property type="match status" value="2"/>
</dbReference>
<organism evidence="5 6">
    <name type="scientific">Saccharopolyspora hirsuta</name>
    <dbReference type="NCBI Taxonomy" id="1837"/>
    <lineage>
        <taxon>Bacteria</taxon>
        <taxon>Bacillati</taxon>
        <taxon>Actinomycetota</taxon>
        <taxon>Actinomycetes</taxon>
        <taxon>Pseudonocardiales</taxon>
        <taxon>Pseudonocardiaceae</taxon>
        <taxon>Saccharopolyspora</taxon>
    </lineage>
</organism>
<keyword evidence="5" id="KW-0540">Nuclease</keyword>
<evidence type="ECO:0000256" key="2">
    <source>
        <dbReference type="ARBA" id="ARBA00022747"/>
    </source>
</evidence>
<comment type="caution">
    <text evidence="5">The sequence shown here is derived from an EMBL/GenBank/DDBJ whole genome shotgun (WGS) entry which is preliminary data.</text>
</comment>
<dbReference type="GO" id="GO:0009307">
    <property type="term" value="P:DNA restriction-modification system"/>
    <property type="evidence" value="ECO:0007669"/>
    <property type="project" value="UniProtKB-KW"/>
</dbReference>
<evidence type="ECO:0000256" key="1">
    <source>
        <dbReference type="ARBA" id="ARBA00010923"/>
    </source>
</evidence>
<keyword evidence="5" id="KW-0378">Hydrolase</keyword>
<dbReference type="EMBL" id="VWPH01000015">
    <property type="protein sequence ID" value="KAA5828450.1"/>
    <property type="molecule type" value="Genomic_DNA"/>
</dbReference>
<comment type="similarity">
    <text evidence="1">Belongs to the type-I restriction system S methylase family.</text>
</comment>
<feature type="domain" description="Type I restriction modification DNA specificity" evidence="4">
    <location>
        <begin position="3"/>
        <end position="171"/>
    </location>
</feature>
<keyword evidence="6" id="KW-1185">Reference proteome</keyword>
<evidence type="ECO:0000259" key="4">
    <source>
        <dbReference type="Pfam" id="PF01420"/>
    </source>
</evidence>
<dbReference type="Pfam" id="PF01420">
    <property type="entry name" value="Methylase_S"/>
    <property type="match status" value="2"/>
</dbReference>